<dbReference type="EMBL" id="GL573435">
    <property type="protein sequence ID" value="ELR06207.1"/>
    <property type="molecule type" value="Genomic_DNA"/>
</dbReference>
<dbReference type="VEuPathDB" id="FungiDB:GMDG_07862"/>
<protein>
    <submittedName>
        <fullName evidence="1">Uncharacterized protein</fullName>
    </submittedName>
</protein>
<keyword evidence="2" id="KW-1185">Reference proteome</keyword>
<evidence type="ECO:0000313" key="2">
    <source>
        <dbReference type="Proteomes" id="UP000011064"/>
    </source>
</evidence>
<sequence length="186" mass="20863">MFGDIWDLDINQPITPPSLTPQKSSEARRAIERLIAEMPQALKAVLHTTAFSTYDPSDPPRNEYFVQYEKTLTPLYNLKFTTAYKVLRIRRLQKVTSQRLLRMSSRHTEHAQEYHILPPPSGNPSATATAIIKLATSSGASYIAKSKLENLWNGSLNHFNCAPSTTAISQPIISGFPALWHKPFGL</sequence>
<dbReference type="InParanoid" id="L8FZD3"/>
<organism evidence="1 2">
    <name type="scientific">Pseudogymnoascus destructans (strain ATCC MYA-4855 / 20631-21)</name>
    <name type="common">Bat white-nose syndrome fungus</name>
    <name type="synonym">Geomyces destructans</name>
    <dbReference type="NCBI Taxonomy" id="658429"/>
    <lineage>
        <taxon>Eukaryota</taxon>
        <taxon>Fungi</taxon>
        <taxon>Dikarya</taxon>
        <taxon>Ascomycota</taxon>
        <taxon>Pezizomycotina</taxon>
        <taxon>Leotiomycetes</taxon>
        <taxon>Thelebolales</taxon>
        <taxon>Thelebolaceae</taxon>
        <taxon>Pseudogymnoascus</taxon>
    </lineage>
</organism>
<evidence type="ECO:0000313" key="1">
    <source>
        <dbReference type="EMBL" id="ELR06207.1"/>
    </source>
</evidence>
<dbReference type="AlphaFoldDB" id="L8FZD3"/>
<proteinExistence type="predicted"/>
<gene>
    <name evidence="1" type="ORF">GMDG_07862</name>
</gene>
<accession>L8FZD3</accession>
<dbReference type="HOGENOM" id="CLU_1455010_0_0_1"/>
<name>L8FZD3_PSED2</name>
<reference evidence="2" key="1">
    <citation type="submission" date="2010-09" db="EMBL/GenBank/DDBJ databases">
        <title>The genome sequence of Geomyces destructans 20631-21.</title>
        <authorList>
            <consortium name="The Broad Institute Genome Sequencing Platform"/>
            <person name="Cuomo C.A."/>
            <person name="Blehert D.S."/>
            <person name="Lorch J.M."/>
            <person name="Young S.K."/>
            <person name="Zeng Q."/>
            <person name="Gargeya S."/>
            <person name="Fitzgerald M."/>
            <person name="Haas B."/>
            <person name="Abouelleil A."/>
            <person name="Alvarado L."/>
            <person name="Arachchi H.M."/>
            <person name="Berlin A."/>
            <person name="Brown A."/>
            <person name="Chapman S.B."/>
            <person name="Chen Z."/>
            <person name="Dunbar C."/>
            <person name="Freedman E."/>
            <person name="Gearin G."/>
            <person name="Gellesch M."/>
            <person name="Goldberg J."/>
            <person name="Griggs A."/>
            <person name="Gujja S."/>
            <person name="Heiman D."/>
            <person name="Howarth C."/>
            <person name="Larson L."/>
            <person name="Lui A."/>
            <person name="MacDonald P.J.P."/>
            <person name="Montmayeur A."/>
            <person name="Murphy C."/>
            <person name="Neiman D."/>
            <person name="Pearson M."/>
            <person name="Priest M."/>
            <person name="Roberts A."/>
            <person name="Saif S."/>
            <person name="Shea T."/>
            <person name="Shenoy N."/>
            <person name="Sisk P."/>
            <person name="Stolte C."/>
            <person name="Sykes S."/>
            <person name="Wortman J."/>
            <person name="Nusbaum C."/>
            <person name="Birren B."/>
        </authorList>
    </citation>
    <scope>NUCLEOTIDE SEQUENCE [LARGE SCALE GENOMIC DNA]</scope>
    <source>
        <strain evidence="2">ATCC MYA-4855 / 20631-21</strain>
    </source>
</reference>
<dbReference type="Proteomes" id="UP000011064">
    <property type="component" value="Unassembled WGS sequence"/>
</dbReference>